<accession>A0A4C1WQ47</accession>
<protein>
    <submittedName>
        <fullName evidence="1">Uncharacterized protein</fullName>
    </submittedName>
</protein>
<dbReference type="Proteomes" id="UP000299102">
    <property type="component" value="Unassembled WGS sequence"/>
</dbReference>
<dbReference type="EMBL" id="BGZK01000613">
    <property type="protein sequence ID" value="GBP52980.1"/>
    <property type="molecule type" value="Genomic_DNA"/>
</dbReference>
<comment type="caution">
    <text evidence="1">The sequence shown here is derived from an EMBL/GenBank/DDBJ whole genome shotgun (WGS) entry which is preliminary data.</text>
</comment>
<reference evidence="1 2" key="1">
    <citation type="journal article" date="2019" name="Commun. Biol.">
        <title>The bagworm genome reveals a unique fibroin gene that provides high tensile strength.</title>
        <authorList>
            <person name="Kono N."/>
            <person name="Nakamura H."/>
            <person name="Ohtoshi R."/>
            <person name="Tomita M."/>
            <person name="Numata K."/>
            <person name="Arakawa K."/>
        </authorList>
    </citation>
    <scope>NUCLEOTIDE SEQUENCE [LARGE SCALE GENOMIC DNA]</scope>
</reference>
<proteinExistence type="predicted"/>
<keyword evidence="2" id="KW-1185">Reference proteome</keyword>
<sequence>MNEDRWPQLVAGGPRSIFLAIGEAEGTSDIYLQRGRKPFQRKKRKNHRTRESGLAASICEAWAGDIFSAPDLKSRIRLDPT</sequence>
<dbReference type="AlphaFoldDB" id="A0A4C1WQ47"/>
<gene>
    <name evidence="1" type="ORF">EVAR_97574_1</name>
</gene>
<evidence type="ECO:0000313" key="2">
    <source>
        <dbReference type="Proteomes" id="UP000299102"/>
    </source>
</evidence>
<organism evidence="1 2">
    <name type="scientific">Eumeta variegata</name>
    <name type="common">Bagworm moth</name>
    <name type="synonym">Eumeta japonica</name>
    <dbReference type="NCBI Taxonomy" id="151549"/>
    <lineage>
        <taxon>Eukaryota</taxon>
        <taxon>Metazoa</taxon>
        <taxon>Ecdysozoa</taxon>
        <taxon>Arthropoda</taxon>
        <taxon>Hexapoda</taxon>
        <taxon>Insecta</taxon>
        <taxon>Pterygota</taxon>
        <taxon>Neoptera</taxon>
        <taxon>Endopterygota</taxon>
        <taxon>Lepidoptera</taxon>
        <taxon>Glossata</taxon>
        <taxon>Ditrysia</taxon>
        <taxon>Tineoidea</taxon>
        <taxon>Psychidae</taxon>
        <taxon>Oiketicinae</taxon>
        <taxon>Eumeta</taxon>
    </lineage>
</organism>
<evidence type="ECO:0000313" key="1">
    <source>
        <dbReference type="EMBL" id="GBP52980.1"/>
    </source>
</evidence>
<name>A0A4C1WQ47_EUMVA</name>